<feature type="compositionally biased region" description="Polar residues" evidence="9">
    <location>
        <begin position="372"/>
        <end position="392"/>
    </location>
</feature>
<feature type="compositionally biased region" description="Polar residues" evidence="9">
    <location>
        <begin position="398"/>
        <end position="410"/>
    </location>
</feature>
<evidence type="ECO:0000256" key="3">
    <source>
        <dbReference type="ARBA" id="ARBA00022853"/>
    </source>
</evidence>
<dbReference type="SMART" id="SM00297">
    <property type="entry name" value="BROMO"/>
    <property type="match status" value="2"/>
</dbReference>
<dbReference type="PROSITE" id="PS50014">
    <property type="entry name" value="BROMODOMAIN_2"/>
    <property type="match status" value="2"/>
</dbReference>
<organism evidence="12 14">
    <name type="scientific">Wallemia ichthyophaga</name>
    <dbReference type="NCBI Taxonomy" id="245174"/>
    <lineage>
        <taxon>Eukaryota</taxon>
        <taxon>Fungi</taxon>
        <taxon>Dikarya</taxon>
        <taxon>Basidiomycota</taxon>
        <taxon>Wallemiomycotina</taxon>
        <taxon>Wallemiomycetes</taxon>
        <taxon>Wallemiales</taxon>
        <taxon>Wallemiaceae</taxon>
        <taxon>Wallemia</taxon>
    </lineage>
</organism>
<keyword evidence="4" id="KW-0805">Transcription regulation</keyword>
<comment type="caution">
    <text evidence="12">The sequence shown here is derived from an EMBL/GenBank/DDBJ whole genome shotgun (WGS) entry which is preliminary data.</text>
</comment>
<keyword evidence="6" id="KW-0804">Transcription</keyword>
<dbReference type="GO" id="GO:0003682">
    <property type="term" value="F:chromatin binding"/>
    <property type="evidence" value="ECO:0007669"/>
    <property type="project" value="TreeGrafter"/>
</dbReference>
<dbReference type="CDD" id="cd04369">
    <property type="entry name" value="Bromodomain"/>
    <property type="match status" value="1"/>
</dbReference>
<dbReference type="InterPro" id="IPR037382">
    <property type="entry name" value="Rsc/polybromo"/>
</dbReference>
<evidence type="ECO:0000256" key="7">
    <source>
        <dbReference type="ARBA" id="ARBA00023242"/>
    </source>
</evidence>
<evidence type="ECO:0000313" key="11">
    <source>
        <dbReference type="EMBL" id="TIB14895.1"/>
    </source>
</evidence>
<dbReference type="Proteomes" id="UP000310689">
    <property type="component" value="Unassembled WGS sequence"/>
</dbReference>
<dbReference type="InterPro" id="IPR001487">
    <property type="entry name" value="Bromodomain"/>
</dbReference>
<dbReference type="Pfam" id="PF00439">
    <property type="entry name" value="Bromodomain"/>
    <property type="match status" value="2"/>
</dbReference>
<keyword evidence="3" id="KW-0156">Chromatin regulator</keyword>
<evidence type="ECO:0000313" key="13">
    <source>
        <dbReference type="Proteomes" id="UP000306954"/>
    </source>
</evidence>
<dbReference type="SUPFAM" id="SSF47370">
    <property type="entry name" value="Bromodomain"/>
    <property type="match status" value="2"/>
</dbReference>
<dbReference type="AlphaFoldDB" id="A0A4T0JA39"/>
<evidence type="ECO:0000256" key="8">
    <source>
        <dbReference type="PROSITE-ProRule" id="PRU00035"/>
    </source>
</evidence>
<feature type="region of interest" description="Disordered" evidence="9">
    <location>
        <begin position="1"/>
        <end position="47"/>
    </location>
</feature>
<evidence type="ECO:0000256" key="4">
    <source>
        <dbReference type="ARBA" id="ARBA00023015"/>
    </source>
</evidence>
<keyword evidence="7" id="KW-0539">Nucleus</keyword>
<keyword evidence="2" id="KW-0677">Repeat</keyword>
<evidence type="ECO:0000259" key="10">
    <source>
        <dbReference type="PROSITE" id="PS50014"/>
    </source>
</evidence>
<evidence type="ECO:0000256" key="2">
    <source>
        <dbReference type="ARBA" id="ARBA00022737"/>
    </source>
</evidence>
<evidence type="ECO:0000256" key="1">
    <source>
        <dbReference type="ARBA" id="ARBA00004123"/>
    </source>
</evidence>
<dbReference type="PANTHER" id="PTHR16062:SF19">
    <property type="entry name" value="PROTEIN POLYBROMO-1"/>
    <property type="match status" value="1"/>
</dbReference>
<dbReference type="EMBL" id="SPOF01000009">
    <property type="protein sequence ID" value="TIB14895.1"/>
    <property type="molecule type" value="Genomic_DNA"/>
</dbReference>
<evidence type="ECO:0000313" key="14">
    <source>
        <dbReference type="Proteomes" id="UP000310689"/>
    </source>
</evidence>
<feature type="compositionally biased region" description="Basic and acidic residues" evidence="9">
    <location>
        <begin position="1"/>
        <end position="19"/>
    </location>
</feature>
<dbReference type="PRINTS" id="PR00503">
    <property type="entry name" value="BROMODOMAIN"/>
</dbReference>
<comment type="subcellular location">
    <subcellularLocation>
        <location evidence="1">Nucleus</location>
    </subcellularLocation>
</comment>
<proteinExistence type="predicted"/>
<reference evidence="13 14" key="1">
    <citation type="submission" date="2019-03" db="EMBL/GenBank/DDBJ databases">
        <title>Sequencing 23 genomes of Wallemia ichthyophaga.</title>
        <authorList>
            <person name="Gostincar C."/>
        </authorList>
    </citation>
    <scope>NUCLEOTIDE SEQUENCE [LARGE SCALE GENOMIC DNA]</scope>
    <source>
        <strain evidence="12 14">EXF-6200</strain>
        <strain evidence="11 13">EXF-8621</strain>
    </source>
</reference>
<evidence type="ECO:0000313" key="12">
    <source>
        <dbReference type="EMBL" id="TIB30346.1"/>
    </source>
</evidence>
<accession>A0A4T0JA39</accession>
<feature type="domain" description="Bromo" evidence="10">
    <location>
        <begin position="99"/>
        <end position="169"/>
    </location>
</feature>
<dbReference type="GO" id="GO:0016586">
    <property type="term" value="C:RSC-type complex"/>
    <property type="evidence" value="ECO:0007669"/>
    <property type="project" value="InterPro"/>
</dbReference>
<dbReference type="Proteomes" id="UP000306954">
    <property type="component" value="Unassembled WGS sequence"/>
</dbReference>
<name>A0A4T0JA39_WALIC</name>
<dbReference type="EMBL" id="SPOI01000264">
    <property type="protein sequence ID" value="TIB30346.1"/>
    <property type="molecule type" value="Genomic_DNA"/>
</dbReference>
<dbReference type="GO" id="GO:0006368">
    <property type="term" value="P:transcription elongation by RNA polymerase II"/>
    <property type="evidence" value="ECO:0007669"/>
    <property type="project" value="TreeGrafter"/>
</dbReference>
<keyword evidence="5 8" id="KW-0103">Bromodomain</keyword>
<dbReference type="PANTHER" id="PTHR16062">
    <property type="entry name" value="SWI/SNF-RELATED"/>
    <property type="match status" value="1"/>
</dbReference>
<feature type="compositionally biased region" description="Basic and acidic residues" evidence="9">
    <location>
        <begin position="33"/>
        <end position="43"/>
    </location>
</feature>
<feature type="region of interest" description="Disordered" evidence="9">
    <location>
        <begin position="346"/>
        <end position="419"/>
    </location>
</feature>
<evidence type="ECO:0000256" key="6">
    <source>
        <dbReference type="ARBA" id="ARBA00023163"/>
    </source>
</evidence>
<dbReference type="OMA" id="STHENKM"/>
<gene>
    <name evidence="12" type="ORF">E3P86_03518</name>
    <name evidence="11" type="ORF">E3P90_01152</name>
</gene>
<evidence type="ECO:0000256" key="5">
    <source>
        <dbReference type="ARBA" id="ARBA00023117"/>
    </source>
</evidence>
<dbReference type="Gene3D" id="1.20.920.10">
    <property type="entry name" value="Bromodomain-like"/>
    <property type="match status" value="2"/>
</dbReference>
<sequence length="552" mass="63756">MADDVKDIKEDIKDEAKSEADDEYIDEPVPLESKAKDEGHSDEYLADDLDIEPASNSTSRKRRRVTNTDKNSYQVNNIQNELDQSLNLYNKMKDLKDDSGRLLSTEFINLPNGEFLPDYYTVIKKPISFQQIEARINNKEYVSMLEMKNDFELCFANAKKYNAKNSQIVVDAKFMLKKVKEWFQKFCEYGSVDGGPDPNESGFFFPQQKSKRGRPKGINKIVKKVIDKLMAHRDKDTGKLLSEPFNILPEEKEVPYYYDVIDNPMSFDIINKNMAEKFYTTISEIVEDMELMFNNAMHFNEEGSEIYNDARELKDIMYELLKMFVPDDMLDEKLFRIVMTPDGQRIPSTYVDVKPPPKTRPSFPLKAAPNFDISQYQSERSSIDPTNENFASQPLLKSHQQSPSATPSKIETQKKDEKDELILPIEARADSTHENKMLKMQPSLMAMKIGRSFVDLRYFVDHTLTIPFPPGINVEVKTYDKEDIKTEGRDILLRFNGSIIQFGSTTTCQPGEQNWLVTLQRKNVMEVFVRYTKSDDKIESTEMYRVFLSAGG</sequence>
<protein>
    <recommendedName>
        <fullName evidence="10">Bromo domain-containing protein</fullName>
    </recommendedName>
</protein>
<evidence type="ECO:0000256" key="9">
    <source>
        <dbReference type="SAM" id="MobiDB-lite"/>
    </source>
</evidence>
<dbReference type="InterPro" id="IPR036427">
    <property type="entry name" value="Bromodomain-like_sf"/>
</dbReference>
<dbReference type="GO" id="GO:0006338">
    <property type="term" value="P:chromatin remodeling"/>
    <property type="evidence" value="ECO:0007669"/>
    <property type="project" value="InterPro"/>
</dbReference>
<feature type="domain" description="Bromo" evidence="10">
    <location>
        <begin position="237"/>
        <end position="307"/>
    </location>
</feature>